<keyword evidence="2" id="KW-1185">Reference proteome</keyword>
<evidence type="ECO:0000313" key="1">
    <source>
        <dbReference type="EMBL" id="MFK2826544.1"/>
    </source>
</evidence>
<accession>A0ABW8IAN3</accession>
<name>A0ABW8IAN3_9BACI</name>
<evidence type="ECO:0000313" key="2">
    <source>
        <dbReference type="Proteomes" id="UP001619911"/>
    </source>
</evidence>
<proteinExistence type="predicted"/>
<gene>
    <name evidence="1" type="ORF">QYG89_12855</name>
</gene>
<comment type="caution">
    <text evidence="1">The sequence shown here is derived from an EMBL/GenBank/DDBJ whole genome shotgun (WGS) entry which is preliminary data.</text>
</comment>
<organism evidence="1 2">
    <name type="scientific">Bacillus lumedeiriae</name>
    <dbReference type="NCBI Taxonomy" id="3058829"/>
    <lineage>
        <taxon>Bacteria</taxon>
        <taxon>Bacillati</taxon>
        <taxon>Bacillota</taxon>
        <taxon>Bacilli</taxon>
        <taxon>Bacillales</taxon>
        <taxon>Bacillaceae</taxon>
        <taxon>Bacillus</taxon>
    </lineage>
</organism>
<dbReference type="EMBL" id="JAUIYO010000011">
    <property type="protein sequence ID" value="MFK2826544.1"/>
    <property type="molecule type" value="Genomic_DNA"/>
</dbReference>
<reference evidence="1 2" key="1">
    <citation type="submission" date="2023-07" db="EMBL/GenBank/DDBJ databases">
        <title>Bacillus lucianemedeirus sp. nov, a new species isolated from an immunobiological production facility.</title>
        <authorList>
            <person name="Costa L.V."/>
            <person name="Miranda R.V.S.L."/>
            <person name="Brandao M.L.L."/>
            <person name="Reis C.M.F."/>
            <person name="Frazao A.M."/>
            <person name="Cruz F.V."/>
            <person name="Baio P.V.P."/>
            <person name="Veras J.F.C."/>
            <person name="Ramos J.N."/>
            <person name="Vieira V."/>
        </authorList>
    </citation>
    <scope>NUCLEOTIDE SEQUENCE [LARGE SCALE GENOMIC DNA]</scope>
    <source>
        <strain evidence="1 2">B190/17</strain>
    </source>
</reference>
<protein>
    <submittedName>
        <fullName evidence="1">Uncharacterized protein</fullName>
    </submittedName>
</protein>
<dbReference type="RefSeq" id="WP_404317955.1">
    <property type="nucleotide sequence ID" value="NZ_JAUIYO010000011.1"/>
</dbReference>
<sequence>MAMLMIIVDFVSLLIGPESGRLQRKPTNKCNKACCIDDIQLLYESGGFKINGIRFYKKIIEIDDVIKWFFDIIVVFNEKLGELL</sequence>
<dbReference type="Proteomes" id="UP001619911">
    <property type="component" value="Unassembled WGS sequence"/>
</dbReference>